<dbReference type="RefSeq" id="WP_169101747.1">
    <property type="nucleotide sequence ID" value="NZ_JABBVZ010000078.1"/>
</dbReference>
<name>A0A7Y0Q396_9FIRM</name>
<dbReference type="SUPFAM" id="SSF46565">
    <property type="entry name" value="Chaperone J-domain"/>
    <property type="match status" value="1"/>
</dbReference>
<dbReference type="GO" id="GO:0051082">
    <property type="term" value="F:unfolded protein binding"/>
    <property type="evidence" value="ECO:0007669"/>
    <property type="project" value="InterPro"/>
</dbReference>
<sequence length="309" mass="34629">MAAPKDYYQVLEVDEKADQATIKKAYHRLARKYHPDVSGKAGEEKFKEINEAYEALSDPKKRAEYDRLRRSYAERQSRRRGPGFERVSYDWSPEDFEGFGSIFEDLFTGGGFGTRQSVEVPEEVVQLTLEQVMMGTTVNLTVNEVHPCVVCHGRDRSCPRCGGVGQVSEPRRFDVSIPPGVEDGAVLRVGEHARLKVEVAPHPRFRRQGDNLLGQLLVAVPVAAVGGDVSVQPLVGAPVMVTIPRHTNHGRVLRLKGMGLPHRGTSIKGDMLLEVALRFPEPFNEQDDRLYHELRHQHQEVGGEIHAPR</sequence>
<evidence type="ECO:0000256" key="1">
    <source>
        <dbReference type="ARBA" id="ARBA00022705"/>
    </source>
</evidence>
<dbReference type="EMBL" id="JABBVZ010000078">
    <property type="protein sequence ID" value="NMP24003.1"/>
    <property type="molecule type" value="Genomic_DNA"/>
</dbReference>
<dbReference type="InterPro" id="IPR001623">
    <property type="entry name" value="DnaJ_domain"/>
</dbReference>
<dbReference type="SUPFAM" id="SSF49493">
    <property type="entry name" value="HSP40/DnaJ peptide-binding domain"/>
    <property type="match status" value="2"/>
</dbReference>
<dbReference type="InterPro" id="IPR036869">
    <property type="entry name" value="J_dom_sf"/>
</dbReference>
<evidence type="ECO:0000256" key="2">
    <source>
        <dbReference type="ARBA" id="ARBA00023186"/>
    </source>
</evidence>
<dbReference type="CDD" id="cd10747">
    <property type="entry name" value="DnaJ_C"/>
    <property type="match status" value="1"/>
</dbReference>
<dbReference type="SMART" id="SM00271">
    <property type="entry name" value="DnaJ"/>
    <property type="match status" value="1"/>
</dbReference>
<dbReference type="PANTHER" id="PTHR44145:SF3">
    <property type="entry name" value="DNAJ HOMOLOG SUBFAMILY A MEMBER 3, MITOCHONDRIAL"/>
    <property type="match status" value="1"/>
</dbReference>
<dbReference type="InterPro" id="IPR018253">
    <property type="entry name" value="DnaJ_domain_CS"/>
</dbReference>
<dbReference type="Proteomes" id="UP000533476">
    <property type="component" value="Unassembled WGS sequence"/>
</dbReference>
<dbReference type="GO" id="GO:0006457">
    <property type="term" value="P:protein folding"/>
    <property type="evidence" value="ECO:0007669"/>
    <property type="project" value="InterPro"/>
</dbReference>
<dbReference type="PRINTS" id="PR00625">
    <property type="entry name" value="JDOMAIN"/>
</dbReference>
<evidence type="ECO:0000259" key="3">
    <source>
        <dbReference type="PROSITE" id="PS50076"/>
    </source>
</evidence>
<dbReference type="PROSITE" id="PS50076">
    <property type="entry name" value="DNAJ_2"/>
    <property type="match status" value="1"/>
</dbReference>
<proteinExistence type="predicted"/>
<dbReference type="PANTHER" id="PTHR44145">
    <property type="entry name" value="DNAJ HOMOLOG SUBFAMILY A MEMBER 3, MITOCHONDRIAL"/>
    <property type="match status" value="1"/>
</dbReference>
<reference evidence="4 5" key="1">
    <citation type="submission" date="2020-04" db="EMBL/GenBank/DDBJ databases">
        <authorList>
            <person name="Zhang R."/>
            <person name="Schippers A."/>
        </authorList>
    </citation>
    <scope>NUCLEOTIDE SEQUENCE [LARGE SCALE GENOMIC DNA]</scope>
    <source>
        <strain evidence="4 5">DSM 109850</strain>
    </source>
</reference>
<dbReference type="AlphaFoldDB" id="A0A7Y0Q396"/>
<dbReference type="InterPro" id="IPR008971">
    <property type="entry name" value="HSP40/DnaJ_pept-bd"/>
</dbReference>
<accession>A0A7Y0Q396</accession>
<dbReference type="Gene3D" id="2.60.260.20">
    <property type="entry name" value="Urease metallochaperone UreE, N-terminal domain"/>
    <property type="match status" value="2"/>
</dbReference>
<evidence type="ECO:0000313" key="5">
    <source>
        <dbReference type="Proteomes" id="UP000533476"/>
    </source>
</evidence>
<dbReference type="Pfam" id="PF01556">
    <property type="entry name" value="DnaJ_C"/>
    <property type="match status" value="1"/>
</dbReference>
<dbReference type="PROSITE" id="PS00636">
    <property type="entry name" value="DNAJ_1"/>
    <property type="match status" value="1"/>
</dbReference>
<gene>
    <name evidence="4" type="ORF">HIJ39_16850</name>
</gene>
<evidence type="ECO:0000313" key="4">
    <source>
        <dbReference type="EMBL" id="NMP24003.1"/>
    </source>
</evidence>
<dbReference type="Pfam" id="PF00226">
    <property type="entry name" value="DnaJ"/>
    <property type="match status" value="1"/>
</dbReference>
<dbReference type="Gene3D" id="1.10.287.110">
    <property type="entry name" value="DnaJ domain"/>
    <property type="match status" value="1"/>
</dbReference>
<keyword evidence="5" id="KW-1185">Reference proteome</keyword>
<feature type="domain" description="J" evidence="3">
    <location>
        <begin position="6"/>
        <end position="69"/>
    </location>
</feature>
<keyword evidence="1" id="KW-0235">DNA replication</keyword>
<dbReference type="InterPro" id="IPR051938">
    <property type="entry name" value="Apopto_cytoskel_mod"/>
</dbReference>
<comment type="caution">
    <text evidence="4">The sequence shown here is derived from an EMBL/GenBank/DDBJ whole genome shotgun (WGS) entry which is preliminary data.</text>
</comment>
<keyword evidence="2" id="KW-0143">Chaperone</keyword>
<dbReference type="GO" id="GO:0006260">
    <property type="term" value="P:DNA replication"/>
    <property type="evidence" value="ECO:0007669"/>
    <property type="project" value="UniProtKB-KW"/>
</dbReference>
<protein>
    <submittedName>
        <fullName evidence="4">DnaJ domain-containing protein</fullName>
    </submittedName>
</protein>
<organism evidence="4 5">
    <name type="scientific">Sulfobacillus harzensis</name>
    <dbReference type="NCBI Taxonomy" id="2729629"/>
    <lineage>
        <taxon>Bacteria</taxon>
        <taxon>Bacillati</taxon>
        <taxon>Bacillota</taxon>
        <taxon>Clostridia</taxon>
        <taxon>Eubacteriales</taxon>
        <taxon>Clostridiales Family XVII. Incertae Sedis</taxon>
        <taxon>Sulfobacillus</taxon>
    </lineage>
</organism>
<dbReference type="InterPro" id="IPR002939">
    <property type="entry name" value="DnaJ_C"/>
</dbReference>
<dbReference type="CDD" id="cd06257">
    <property type="entry name" value="DnaJ"/>
    <property type="match status" value="1"/>
</dbReference>